<comment type="cofactor">
    <cofactor evidence="1">
        <name>FAD</name>
        <dbReference type="ChEBI" id="CHEBI:57692"/>
    </cofactor>
</comment>
<dbReference type="SUPFAM" id="SSF51905">
    <property type="entry name" value="FAD/NAD(P)-binding domain"/>
    <property type="match status" value="2"/>
</dbReference>
<evidence type="ECO:0000313" key="6">
    <source>
        <dbReference type="EMBL" id="KAJ9636130.1"/>
    </source>
</evidence>
<comment type="caution">
    <text evidence="6">The sequence shown here is derived from an EMBL/GenBank/DDBJ whole genome shotgun (WGS) entry which is preliminary data.</text>
</comment>
<protein>
    <recommendedName>
        <fullName evidence="8">FAD/NAD(P)-binding domain-containing protein</fullName>
    </recommendedName>
</protein>
<comment type="similarity">
    <text evidence="2">Belongs to the FAD-binding monooxygenase family.</text>
</comment>
<dbReference type="InterPro" id="IPR051209">
    <property type="entry name" value="FAD-bind_Monooxygenase_sf"/>
</dbReference>
<reference evidence="6" key="1">
    <citation type="submission" date="2022-10" db="EMBL/GenBank/DDBJ databases">
        <title>Culturing micro-colonial fungi from biological soil crusts in the Mojave desert and describing Neophaeococcomyces mojavensis, and introducing the new genera and species Taxawa tesnikishii.</title>
        <authorList>
            <person name="Kurbessoian T."/>
            <person name="Stajich J.E."/>
        </authorList>
    </citation>
    <scope>NUCLEOTIDE SEQUENCE</scope>
    <source>
        <strain evidence="6">TK_35</strain>
    </source>
</reference>
<dbReference type="AlphaFoldDB" id="A0AA38Y6W1"/>
<evidence type="ECO:0000256" key="2">
    <source>
        <dbReference type="ARBA" id="ARBA00010139"/>
    </source>
</evidence>
<evidence type="ECO:0000256" key="4">
    <source>
        <dbReference type="ARBA" id="ARBA00022827"/>
    </source>
</evidence>
<organism evidence="6 7">
    <name type="scientific">Knufia peltigerae</name>
    <dbReference type="NCBI Taxonomy" id="1002370"/>
    <lineage>
        <taxon>Eukaryota</taxon>
        <taxon>Fungi</taxon>
        <taxon>Dikarya</taxon>
        <taxon>Ascomycota</taxon>
        <taxon>Pezizomycotina</taxon>
        <taxon>Eurotiomycetes</taxon>
        <taxon>Chaetothyriomycetidae</taxon>
        <taxon>Chaetothyriales</taxon>
        <taxon>Trichomeriaceae</taxon>
        <taxon>Knufia</taxon>
    </lineage>
</organism>
<dbReference type="PANTHER" id="PTHR42877:SF7">
    <property type="entry name" value="FLAVIN-BINDING MONOOXYGENASE-RELATED"/>
    <property type="match status" value="1"/>
</dbReference>
<dbReference type="InterPro" id="IPR036188">
    <property type="entry name" value="FAD/NAD-bd_sf"/>
</dbReference>
<keyword evidence="4" id="KW-0274">FAD</keyword>
<dbReference type="GO" id="GO:0050660">
    <property type="term" value="F:flavin adenine dinucleotide binding"/>
    <property type="evidence" value="ECO:0007669"/>
    <property type="project" value="InterPro"/>
</dbReference>
<dbReference type="EMBL" id="JAPDRN010000030">
    <property type="protein sequence ID" value="KAJ9636130.1"/>
    <property type="molecule type" value="Genomic_DNA"/>
</dbReference>
<dbReference type="Gene3D" id="3.50.50.60">
    <property type="entry name" value="FAD/NAD(P)-binding domain"/>
    <property type="match status" value="2"/>
</dbReference>
<dbReference type="Pfam" id="PF00743">
    <property type="entry name" value="FMO-like"/>
    <property type="match status" value="1"/>
</dbReference>
<evidence type="ECO:0000256" key="3">
    <source>
        <dbReference type="ARBA" id="ARBA00022630"/>
    </source>
</evidence>
<keyword evidence="5" id="KW-0560">Oxidoreductase</keyword>
<accession>A0AA38Y6W1</accession>
<evidence type="ECO:0000313" key="7">
    <source>
        <dbReference type="Proteomes" id="UP001172681"/>
    </source>
</evidence>
<name>A0AA38Y6W1_9EURO</name>
<dbReference type="Proteomes" id="UP001172681">
    <property type="component" value="Unassembled WGS sequence"/>
</dbReference>
<proteinExistence type="inferred from homology"/>
<dbReference type="GO" id="GO:0050661">
    <property type="term" value="F:NADP binding"/>
    <property type="evidence" value="ECO:0007669"/>
    <property type="project" value="InterPro"/>
</dbReference>
<dbReference type="PANTHER" id="PTHR42877">
    <property type="entry name" value="L-ORNITHINE N(5)-MONOOXYGENASE-RELATED"/>
    <property type="match status" value="1"/>
</dbReference>
<evidence type="ECO:0000256" key="1">
    <source>
        <dbReference type="ARBA" id="ARBA00001974"/>
    </source>
</evidence>
<gene>
    <name evidence="6" type="ORF">H2204_005402</name>
</gene>
<keyword evidence="3" id="KW-0285">Flavoprotein</keyword>
<keyword evidence="7" id="KW-1185">Reference proteome</keyword>
<dbReference type="GO" id="GO:0004499">
    <property type="term" value="F:N,N-dimethylaniline monooxygenase activity"/>
    <property type="evidence" value="ECO:0007669"/>
    <property type="project" value="InterPro"/>
</dbReference>
<dbReference type="InterPro" id="IPR020946">
    <property type="entry name" value="Flavin_mOase-like"/>
</dbReference>
<sequence>MKPLSDRPVDENRKMKVVCIGAGFSGILTAIRLPQRIKNLDLVIYEKNDDIGGTWYENRYPGVACDIPSHVYQFTFANNPSWSRFYASGEEIQEYLKDVAWKYDVEKYVRLRHHFQRAEWDDKVQQWRLTLANLETGKVVTDTADVVLKGMGLLNTWKWPDIPGIHDFKGPYMHSANWDVNFDWTNKRVALIGAGSSGIQILPQIQPKARKVVHFMKGKTWVSPVGYGAQEGDYSNEGNSSTLVIELIFPEAEISLEQRQMYQNDPRAYQEYRHKIEGVMNKSQLVTFRGTDIQELFWKMSDESMREKLQKKPWIYKSMRPEYPPGCRRLTPGPGYLEALVRDNVEFVGTGIDRVTQTGLWDHNGMFHEVDAIIYATGFDYSFNSAATPFIGRDGVTLEEVWTPQPEAYLSLCAPRMPNLFFLLGPNGGPGAGSFIAMLEHVVEYIIKCISKLQREYISSMEVSETAHRAFSEHVDNYFARTIFTYKCKSWFKRNNEEGRIVGLWPGSSVHAQEVLKTPRFEDFEFVHMPETRSNIMNWLGNGLTTAQESDEKTTAYLDNVDIPPVLNKGCRPRNLAIATRRVYTPDQYTPSRNTADTKAAQIENLAAAVATLPN</sequence>
<evidence type="ECO:0008006" key="8">
    <source>
        <dbReference type="Google" id="ProtNLM"/>
    </source>
</evidence>
<evidence type="ECO:0000256" key="5">
    <source>
        <dbReference type="ARBA" id="ARBA00023002"/>
    </source>
</evidence>